<evidence type="ECO:0000313" key="3">
    <source>
        <dbReference type="Proteomes" id="UP000078561"/>
    </source>
</evidence>
<evidence type="ECO:0000313" key="2">
    <source>
        <dbReference type="EMBL" id="SAM02315.1"/>
    </source>
</evidence>
<dbReference type="InParanoid" id="A0A168PFX5"/>
<sequence length="110" mass="12616">MSTYTINYTKLSLLDQNVDTQYQQKDQTNATVDEDEEETRLTSEQLQQLASSDQVRSFLEYPQIRDLVTQIDKAPQPDKLLDAVRKEDSVFEDFVLALLKSTNSNNPTTP</sequence>
<keyword evidence="3" id="KW-1185">Reference proteome</keyword>
<feature type="region of interest" description="Disordered" evidence="1">
    <location>
        <begin position="25"/>
        <end position="47"/>
    </location>
</feature>
<reference evidence="2" key="1">
    <citation type="submission" date="2016-04" db="EMBL/GenBank/DDBJ databases">
        <authorList>
            <person name="Evans L.H."/>
            <person name="Alamgir A."/>
            <person name="Owens N."/>
            <person name="Weber N.D."/>
            <person name="Virtaneva K."/>
            <person name="Barbian K."/>
            <person name="Babar A."/>
            <person name="Rosenke K."/>
        </authorList>
    </citation>
    <scope>NUCLEOTIDE SEQUENCE [LARGE SCALE GENOMIC DNA]</scope>
    <source>
        <strain evidence="2">CBS 101.48</strain>
    </source>
</reference>
<dbReference type="AlphaFoldDB" id="A0A168PFX5"/>
<dbReference type="Proteomes" id="UP000078561">
    <property type="component" value="Unassembled WGS sequence"/>
</dbReference>
<dbReference type="STRING" id="4829.A0A168PFX5"/>
<organism evidence="2">
    <name type="scientific">Absidia glauca</name>
    <name type="common">Pin mould</name>
    <dbReference type="NCBI Taxonomy" id="4829"/>
    <lineage>
        <taxon>Eukaryota</taxon>
        <taxon>Fungi</taxon>
        <taxon>Fungi incertae sedis</taxon>
        <taxon>Mucoromycota</taxon>
        <taxon>Mucoromycotina</taxon>
        <taxon>Mucoromycetes</taxon>
        <taxon>Mucorales</taxon>
        <taxon>Cunninghamellaceae</taxon>
        <taxon>Absidia</taxon>
    </lineage>
</organism>
<dbReference type="EMBL" id="LT553804">
    <property type="protein sequence ID" value="SAM02315.1"/>
    <property type="molecule type" value="Genomic_DNA"/>
</dbReference>
<proteinExistence type="predicted"/>
<accession>A0A168PFX5</accession>
<gene>
    <name evidence="2" type="primary">ABSGL_08094.1 scaffold 9591</name>
</gene>
<evidence type="ECO:0000256" key="1">
    <source>
        <dbReference type="SAM" id="MobiDB-lite"/>
    </source>
</evidence>
<protein>
    <submittedName>
        <fullName evidence="2">Uncharacterized protein</fullName>
    </submittedName>
</protein>
<dbReference type="OrthoDB" id="18412at2759"/>
<name>A0A168PFX5_ABSGL</name>